<dbReference type="RefSeq" id="XP_070869701.1">
    <property type="nucleotide sequence ID" value="XM_071009862.1"/>
</dbReference>
<accession>A0ABR4DME4</accession>
<feature type="region of interest" description="Disordered" evidence="1">
    <location>
        <begin position="666"/>
        <end position="711"/>
    </location>
</feature>
<evidence type="ECO:0000313" key="4">
    <source>
        <dbReference type="Proteomes" id="UP001600064"/>
    </source>
</evidence>
<feature type="compositionally biased region" description="Polar residues" evidence="1">
    <location>
        <begin position="300"/>
        <end position="314"/>
    </location>
</feature>
<dbReference type="GeneID" id="98124506"/>
<protein>
    <submittedName>
        <fullName evidence="3">Uncharacterized protein</fullName>
    </submittedName>
</protein>
<comment type="caution">
    <text evidence="3">The sequence shown here is derived from an EMBL/GenBank/DDBJ whole genome shotgun (WGS) entry which is preliminary data.</text>
</comment>
<dbReference type="Proteomes" id="UP001600064">
    <property type="component" value="Unassembled WGS sequence"/>
</dbReference>
<keyword evidence="2" id="KW-0472">Membrane</keyword>
<feature type="compositionally biased region" description="Basic and acidic residues" evidence="1">
    <location>
        <begin position="679"/>
        <end position="694"/>
    </location>
</feature>
<feature type="compositionally biased region" description="Low complexity" evidence="1">
    <location>
        <begin position="244"/>
        <end position="258"/>
    </location>
</feature>
<feature type="compositionally biased region" description="Low complexity" evidence="1">
    <location>
        <begin position="824"/>
        <end position="836"/>
    </location>
</feature>
<feature type="transmembrane region" description="Helical" evidence="2">
    <location>
        <begin position="990"/>
        <end position="1013"/>
    </location>
</feature>
<feature type="region of interest" description="Disordered" evidence="1">
    <location>
        <begin position="818"/>
        <end position="838"/>
    </location>
</feature>
<evidence type="ECO:0000313" key="3">
    <source>
        <dbReference type="EMBL" id="KAL2270977.1"/>
    </source>
</evidence>
<feature type="region of interest" description="Disordered" evidence="1">
    <location>
        <begin position="241"/>
        <end position="276"/>
    </location>
</feature>
<evidence type="ECO:0000256" key="2">
    <source>
        <dbReference type="SAM" id="Phobius"/>
    </source>
</evidence>
<feature type="region of interest" description="Disordered" evidence="1">
    <location>
        <begin position="86"/>
        <end position="113"/>
    </location>
</feature>
<evidence type="ECO:0000256" key="1">
    <source>
        <dbReference type="SAM" id="MobiDB-lite"/>
    </source>
</evidence>
<name>A0ABR4DME4_9PEZI</name>
<gene>
    <name evidence="3" type="ORF">VTJ83DRAFT_348</name>
</gene>
<dbReference type="EMBL" id="JAZGUE010000001">
    <property type="protein sequence ID" value="KAL2270977.1"/>
    <property type="molecule type" value="Genomic_DNA"/>
</dbReference>
<sequence length="1022" mass="111319">MSLARRRREHGSGSVELAFNLIVNDRLRQPAAMAGHSDREAEFLQGAARNTEGKDKNPTASIRSPRCFTHKTLFTNLDEAHQAITSKTAPPSTGDQHHDASTAPSSSLPSSLHVCGLSDQVETSTDSLSRDVQISASERLQSALRHGQGSDTLAGTHTANAVMVRRQPTSPIHCAVSSPQLYSSQNANPIEGSFELRYPDEVRLQSRPSAANKNPQSLQPSTTTQHLNDAYDESLVNFSYPTHSSRSVRSSREPSASSQHDNSQSDHGRHGSTVCSPAYNSGSASATYGYNSLTTSATCTNPTESANDSTTSEVVASGQPTPPLESKVPADRAFKGSPISCTNIYVVDNASDSDEDPFYYDRSPVSGYPLPAREREVSAALHSFCVDSTSSPAPSLHQLQGTTSPRRIIPGDGSFSSDLYHLPERVNPPCADDDWDEQEDGRGIRITVVRPLAATVPSSEIRKENLGIGDRRNEQNQRLRDQTITLTSDWETVNSIPNFDSTQAIASSSRLSDSQQINYAGSSIADVSDTSSFHVPRFEEATSKDRIIPGFSTTCNQTYPRHPATLKRTDGPVFLPKPRIHRVNGYLQNSNRLFTDTSNSSSHQSFRSTFVDKITSSIRERFAKKRAQRQGEFSGEQTWRGSKLGSVDSFIHSPNTKEVRVVQTNNGHGGHYIAPLSQNDHEPADSDDGGRDRQQSYMSGPGPRISLTLRAPPPAHLKENTQLTGPVSMVSGTAASPTLFSFPLISLEEAKKREALRKQLDSDYPNIHTSRTRNNSTVKAPMPVAQGYCPPTPMSAVRRSSLSIFGIPCSDQADHEEPVNAYPTGRSRGISSTTSRWPGETQSILSRSFCTPMRVSTTGHASMRTTVFSTPPRLVPRDDMRRRRMIHPSVAGGIPIHSVRNTSFLRDGLTVAEPFTITAPLTSTTAPANAHLSWQARRRRDMCLRMIYLAAIVPFCSLAAYCGGCDWALDKATHGEVSRLSRTQRRRAGIIGLVSCLVVVFVGTVLVVAWAVANGRAKGLGM</sequence>
<feature type="compositionally biased region" description="Low complexity" evidence="1">
    <location>
        <begin position="101"/>
        <end position="112"/>
    </location>
</feature>
<reference evidence="3 4" key="1">
    <citation type="journal article" date="2024" name="Commun. Biol.">
        <title>Comparative genomic analysis of thermophilic fungi reveals convergent evolutionary adaptations and gene losses.</title>
        <authorList>
            <person name="Steindorff A.S."/>
            <person name="Aguilar-Pontes M.V."/>
            <person name="Robinson A.J."/>
            <person name="Andreopoulos B."/>
            <person name="LaButti K."/>
            <person name="Kuo A."/>
            <person name="Mondo S."/>
            <person name="Riley R."/>
            <person name="Otillar R."/>
            <person name="Haridas S."/>
            <person name="Lipzen A."/>
            <person name="Grimwood J."/>
            <person name="Schmutz J."/>
            <person name="Clum A."/>
            <person name="Reid I.D."/>
            <person name="Moisan M.C."/>
            <person name="Butler G."/>
            <person name="Nguyen T.T.M."/>
            <person name="Dewar K."/>
            <person name="Conant G."/>
            <person name="Drula E."/>
            <person name="Henrissat B."/>
            <person name="Hansel C."/>
            <person name="Singer S."/>
            <person name="Hutchinson M.I."/>
            <person name="de Vries R.P."/>
            <person name="Natvig D.O."/>
            <person name="Powell A.J."/>
            <person name="Tsang A."/>
            <person name="Grigoriev I.V."/>
        </authorList>
    </citation>
    <scope>NUCLEOTIDE SEQUENCE [LARGE SCALE GENOMIC DNA]</scope>
    <source>
        <strain evidence="3 4">ATCC 22073</strain>
    </source>
</reference>
<proteinExistence type="predicted"/>
<organism evidence="3 4">
    <name type="scientific">Remersonia thermophila</name>
    <dbReference type="NCBI Taxonomy" id="72144"/>
    <lineage>
        <taxon>Eukaryota</taxon>
        <taxon>Fungi</taxon>
        <taxon>Dikarya</taxon>
        <taxon>Ascomycota</taxon>
        <taxon>Pezizomycotina</taxon>
        <taxon>Sordariomycetes</taxon>
        <taxon>Sordariomycetidae</taxon>
        <taxon>Sordariales</taxon>
        <taxon>Sordariales incertae sedis</taxon>
        <taxon>Remersonia</taxon>
    </lineage>
</organism>
<keyword evidence="4" id="KW-1185">Reference proteome</keyword>
<keyword evidence="2" id="KW-1133">Transmembrane helix</keyword>
<feature type="transmembrane region" description="Helical" evidence="2">
    <location>
        <begin position="946"/>
        <end position="969"/>
    </location>
</feature>
<keyword evidence="2" id="KW-0812">Transmembrane</keyword>
<feature type="region of interest" description="Disordered" evidence="1">
    <location>
        <begin position="300"/>
        <end position="331"/>
    </location>
</feature>